<dbReference type="PANTHER" id="PTHR40459">
    <property type="entry name" value="CONSERVED HYPOTHETICAL ALANINE AND LEUCINE RICH PROTEIN"/>
    <property type="match status" value="1"/>
</dbReference>
<name>A0ABW1YJK3_9GAMM</name>
<keyword evidence="4" id="KW-1185">Reference proteome</keyword>
<evidence type="ECO:0000313" key="4">
    <source>
        <dbReference type="Proteomes" id="UP001596425"/>
    </source>
</evidence>
<dbReference type="RefSeq" id="WP_193192358.1">
    <property type="nucleotide sequence ID" value="NZ_JACZFR010000028.1"/>
</dbReference>
<reference evidence="4" key="1">
    <citation type="journal article" date="2019" name="Int. J. Syst. Evol. Microbiol.">
        <title>The Global Catalogue of Microorganisms (GCM) 10K type strain sequencing project: providing services to taxonomists for standard genome sequencing and annotation.</title>
        <authorList>
            <consortium name="The Broad Institute Genomics Platform"/>
            <consortium name="The Broad Institute Genome Sequencing Center for Infectious Disease"/>
            <person name="Wu L."/>
            <person name="Ma J."/>
        </authorList>
    </citation>
    <scope>NUCLEOTIDE SEQUENCE [LARGE SCALE GENOMIC DNA]</scope>
    <source>
        <strain evidence="4">CGMCC 1.13718</strain>
    </source>
</reference>
<dbReference type="Proteomes" id="UP001596425">
    <property type="component" value="Unassembled WGS sequence"/>
</dbReference>
<dbReference type="Gene3D" id="3.40.50.720">
    <property type="entry name" value="NAD(P)-binding Rossmann-like Domain"/>
    <property type="match status" value="1"/>
</dbReference>
<dbReference type="Pfam" id="PF10728">
    <property type="entry name" value="DUF2520"/>
    <property type="match status" value="1"/>
</dbReference>
<dbReference type="InterPro" id="IPR008927">
    <property type="entry name" value="6-PGluconate_DH-like_C_sf"/>
</dbReference>
<dbReference type="PANTHER" id="PTHR40459:SF1">
    <property type="entry name" value="CONSERVED HYPOTHETICAL ALANINE AND LEUCINE RICH PROTEIN"/>
    <property type="match status" value="1"/>
</dbReference>
<evidence type="ECO:0000313" key="3">
    <source>
        <dbReference type="EMBL" id="MFC6632237.1"/>
    </source>
</evidence>
<dbReference type="InterPro" id="IPR037108">
    <property type="entry name" value="TM1727-like_C_sf"/>
</dbReference>
<sequence length="291" mass="30528">MPTLNIVGAGRLGKTLGRLWQQQGFFQVLSICNRTEQSARAAVKFIGAGSACPSIESMQDADCWLIASGDGQIVTIAEAISARLAAEPAGEPVVFHCSGALSSEILAGCRPAAIASAHPVHSFAAPEDSLRTLPGSSVALEGDKIAVDVLQRAFAALRCETLTIDAGNKSLYHAGSVFACNYLTALMDLSLRTFSAAGIDRQQALELLKPIVLQTAENNMRLGPEKSLTGPIARGDSDTVLAQLEALQKTDAQLAQCYRHLGLACVELARRGALSSDAAARLTGLLSEPSQ</sequence>
<evidence type="ECO:0000256" key="1">
    <source>
        <dbReference type="ARBA" id="ARBA00023002"/>
    </source>
</evidence>
<protein>
    <submittedName>
        <fullName evidence="3">Rossmann-like and DUF2520 domain-containing protein</fullName>
    </submittedName>
</protein>
<dbReference type="InterPro" id="IPR036291">
    <property type="entry name" value="NAD(P)-bd_dom_sf"/>
</dbReference>
<dbReference type="EMBL" id="JBHSVR010000001">
    <property type="protein sequence ID" value="MFC6632237.1"/>
    <property type="molecule type" value="Genomic_DNA"/>
</dbReference>
<keyword evidence="1" id="KW-0560">Oxidoreductase</keyword>
<comment type="caution">
    <text evidence="3">The sequence shown here is derived from an EMBL/GenBank/DDBJ whole genome shotgun (WGS) entry which is preliminary data.</text>
</comment>
<dbReference type="Gene3D" id="1.10.1040.20">
    <property type="entry name" value="ProC-like, C-terminal domain"/>
    <property type="match status" value="1"/>
</dbReference>
<dbReference type="SUPFAM" id="SSF51735">
    <property type="entry name" value="NAD(P)-binding Rossmann-fold domains"/>
    <property type="match status" value="1"/>
</dbReference>
<feature type="domain" description="DUF2520" evidence="2">
    <location>
        <begin position="138"/>
        <end position="263"/>
    </location>
</feature>
<organism evidence="3 4">
    <name type="scientific">Microbulbifer taiwanensis</name>
    <dbReference type="NCBI Taxonomy" id="986746"/>
    <lineage>
        <taxon>Bacteria</taxon>
        <taxon>Pseudomonadati</taxon>
        <taxon>Pseudomonadota</taxon>
        <taxon>Gammaproteobacteria</taxon>
        <taxon>Cellvibrionales</taxon>
        <taxon>Microbulbiferaceae</taxon>
        <taxon>Microbulbifer</taxon>
    </lineage>
</organism>
<gene>
    <name evidence="3" type="ORF">ACFQBM_03035</name>
</gene>
<dbReference type="SUPFAM" id="SSF48179">
    <property type="entry name" value="6-phosphogluconate dehydrogenase C-terminal domain-like"/>
    <property type="match status" value="1"/>
</dbReference>
<dbReference type="InterPro" id="IPR018931">
    <property type="entry name" value="DUF2520"/>
</dbReference>
<proteinExistence type="predicted"/>
<evidence type="ECO:0000259" key="2">
    <source>
        <dbReference type="Pfam" id="PF10728"/>
    </source>
</evidence>
<accession>A0ABW1YJK3</accession>